<evidence type="ECO:0000256" key="1">
    <source>
        <dbReference type="ARBA" id="ARBA00022801"/>
    </source>
</evidence>
<accession>A0ABD3PDZ6</accession>
<reference evidence="3 4" key="1">
    <citation type="submission" date="2024-10" db="EMBL/GenBank/DDBJ databases">
        <title>Updated reference genomes for cyclostephanoid diatoms.</title>
        <authorList>
            <person name="Roberts W.R."/>
            <person name="Alverson A.J."/>
        </authorList>
    </citation>
    <scope>NUCLEOTIDE SEQUENCE [LARGE SCALE GENOMIC DNA]</scope>
    <source>
        <strain evidence="3 4">AJA010-31</strain>
    </source>
</reference>
<dbReference type="PANTHER" id="PTHR23088">
    <property type="entry name" value="NITRILASE-RELATED"/>
    <property type="match status" value="1"/>
</dbReference>
<gene>
    <name evidence="3" type="ORF">ACHAWO_005832</name>
</gene>
<sequence length="343" mass="37349">MSSGENMRSSVTRIAISQLRSTSNKADNLIDVAKCAGWAKQSGSVMLFLPECLGFMGDNATHTLEQADTEISLDNKDIDQNPLHKLLSDAIISPDANLKIEGNQNTTSIVQALQFIARESNLWISGGGVHTRVPTSKSPSDQKIYNTHVIIDNNGLLKAYYHKIHLFDVSIPGKVNLQESKTTEPGTKLVLCDSPIGKLGLSICYDMRFSEMYVDLVNEGAQILLAPSAFTVPTGKAHWHALLRARAIESQCYMIAAAQVGKHNEKRQSYGHSLVYDPWGELLADAGGFDGVGMTGIQATSSDDSPVVTPSIVTCEIDLNKIASVRESMPMQQHRANSKYSLT</sequence>
<evidence type="ECO:0000313" key="4">
    <source>
        <dbReference type="Proteomes" id="UP001530400"/>
    </source>
</evidence>
<organism evidence="3 4">
    <name type="scientific">Cyclotella atomus</name>
    <dbReference type="NCBI Taxonomy" id="382360"/>
    <lineage>
        <taxon>Eukaryota</taxon>
        <taxon>Sar</taxon>
        <taxon>Stramenopiles</taxon>
        <taxon>Ochrophyta</taxon>
        <taxon>Bacillariophyta</taxon>
        <taxon>Coscinodiscophyceae</taxon>
        <taxon>Thalassiosirophycidae</taxon>
        <taxon>Stephanodiscales</taxon>
        <taxon>Stephanodiscaceae</taxon>
        <taxon>Cyclotella</taxon>
    </lineage>
</organism>
<evidence type="ECO:0000313" key="3">
    <source>
        <dbReference type="EMBL" id="KAL3786340.1"/>
    </source>
</evidence>
<dbReference type="InterPro" id="IPR045254">
    <property type="entry name" value="Nit1/2_C-N_Hydrolase"/>
</dbReference>
<proteinExistence type="predicted"/>
<comment type="caution">
    <text evidence="3">The sequence shown here is derived from an EMBL/GenBank/DDBJ whole genome shotgun (WGS) entry which is preliminary data.</text>
</comment>
<dbReference type="SUPFAM" id="SSF56317">
    <property type="entry name" value="Carbon-nitrogen hydrolase"/>
    <property type="match status" value="1"/>
</dbReference>
<name>A0ABD3PDZ6_9STRA</name>
<evidence type="ECO:0000259" key="2">
    <source>
        <dbReference type="PROSITE" id="PS50263"/>
    </source>
</evidence>
<dbReference type="CDD" id="cd07572">
    <property type="entry name" value="nit"/>
    <property type="match status" value="1"/>
</dbReference>
<dbReference type="PROSITE" id="PS50263">
    <property type="entry name" value="CN_HYDROLASE"/>
    <property type="match status" value="1"/>
</dbReference>
<dbReference type="AlphaFoldDB" id="A0ABD3PDZ6"/>
<protein>
    <recommendedName>
        <fullName evidence="2">CN hydrolase domain-containing protein</fullName>
    </recommendedName>
</protein>
<keyword evidence="1" id="KW-0378">Hydrolase</keyword>
<dbReference type="InterPro" id="IPR036526">
    <property type="entry name" value="C-N_Hydrolase_sf"/>
</dbReference>
<keyword evidence="4" id="KW-1185">Reference proteome</keyword>
<dbReference type="Pfam" id="PF00795">
    <property type="entry name" value="CN_hydrolase"/>
    <property type="match status" value="1"/>
</dbReference>
<dbReference type="Proteomes" id="UP001530400">
    <property type="component" value="Unassembled WGS sequence"/>
</dbReference>
<dbReference type="Gene3D" id="3.60.110.10">
    <property type="entry name" value="Carbon-nitrogen hydrolase"/>
    <property type="match status" value="1"/>
</dbReference>
<dbReference type="GO" id="GO:0016787">
    <property type="term" value="F:hydrolase activity"/>
    <property type="evidence" value="ECO:0007669"/>
    <property type="project" value="UniProtKB-KW"/>
</dbReference>
<dbReference type="EMBL" id="JALLPJ020000654">
    <property type="protein sequence ID" value="KAL3786340.1"/>
    <property type="molecule type" value="Genomic_DNA"/>
</dbReference>
<dbReference type="InterPro" id="IPR003010">
    <property type="entry name" value="C-N_Hydrolase"/>
</dbReference>
<dbReference type="PANTHER" id="PTHR23088:SF27">
    <property type="entry name" value="DEAMINATED GLUTATHIONE AMIDASE"/>
    <property type="match status" value="1"/>
</dbReference>
<feature type="domain" description="CN hydrolase" evidence="2">
    <location>
        <begin position="60"/>
        <end position="319"/>
    </location>
</feature>